<gene>
    <name evidence="3" type="ORF">EPA93_30845</name>
</gene>
<dbReference type="InterPro" id="IPR000086">
    <property type="entry name" value="NUDIX_hydrolase_dom"/>
</dbReference>
<dbReference type="Proteomes" id="UP000290365">
    <property type="component" value="Chromosome"/>
</dbReference>
<organism evidence="3 4">
    <name type="scientific">Ktedonosporobacter rubrisoli</name>
    <dbReference type="NCBI Taxonomy" id="2509675"/>
    <lineage>
        <taxon>Bacteria</taxon>
        <taxon>Bacillati</taxon>
        <taxon>Chloroflexota</taxon>
        <taxon>Ktedonobacteria</taxon>
        <taxon>Ktedonobacterales</taxon>
        <taxon>Ktedonosporobacteraceae</taxon>
        <taxon>Ktedonosporobacter</taxon>
    </lineage>
</organism>
<dbReference type="PANTHER" id="PTHR43736:SF1">
    <property type="entry name" value="DIHYDRONEOPTERIN TRIPHOSPHATE DIPHOSPHATASE"/>
    <property type="match status" value="1"/>
</dbReference>
<dbReference type="KEGG" id="kbs:EPA93_30845"/>
<dbReference type="PROSITE" id="PS51462">
    <property type="entry name" value="NUDIX"/>
    <property type="match status" value="1"/>
</dbReference>
<evidence type="ECO:0000313" key="3">
    <source>
        <dbReference type="EMBL" id="QBD83643.1"/>
    </source>
</evidence>
<sequence length="166" mass="19072">MRLIVTVSIRSNVVDTKQDVEGIRPTHVVTCFLMRNDGTEPHILTVRRSQKVGSYHGHWAGISGFVEPGVTPEEQAFTEIREETSLSREQVRMLRRGKIVEYVDVELKRHFYVHPFLFYVLTPAAIKTDWEATEMRWIVPAELHNLTTVPRLPEAYESASQGEEVP</sequence>
<evidence type="ECO:0000256" key="1">
    <source>
        <dbReference type="ARBA" id="ARBA00005582"/>
    </source>
</evidence>
<name>A0A4P6K6K9_KTERU</name>
<dbReference type="Pfam" id="PF00293">
    <property type="entry name" value="NUDIX"/>
    <property type="match status" value="1"/>
</dbReference>
<dbReference type="Gene3D" id="3.90.79.10">
    <property type="entry name" value="Nucleoside Triphosphate Pyrophosphohydrolase"/>
    <property type="match status" value="1"/>
</dbReference>
<dbReference type="SUPFAM" id="SSF55811">
    <property type="entry name" value="Nudix"/>
    <property type="match status" value="1"/>
</dbReference>
<proteinExistence type="inferred from homology"/>
<evidence type="ECO:0000259" key="2">
    <source>
        <dbReference type="PROSITE" id="PS51462"/>
    </source>
</evidence>
<evidence type="ECO:0000313" key="4">
    <source>
        <dbReference type="Proteomes" id="UP000290365"/>
    </source>
</evidence>
<dbReference type="EMBL" id="CP035758">
    <property type="protein sequence ID" value="QBD83643.1"/>
    <property type="molecule type" value="Genomic_DNA"/>
</dbReference>
<accession>A0A4P6K6K9</accession>
<dbReference type="OrthoDB" id="9810648at2"/>
<protein>
    <submittedName>
        <fullName evidence="3">NUDIX domain-containing protein</fullName>
    </submittedName>
</protein>
<dbReference type="PANTHER" id="PTHR43736">
    <property type="entry name" value="ADP-RIBOSE PYROPHOSPHATASE"/>
    <property type="match status" value="1"/>
</dbReference>
<feature type="domain" description="Nudix hydrolase" evidence="2">
    <location>
        <begin position="24"/>
        <end position="160"/>
    </location>
</feature>
<reference evidence="3 4" key="1">
    <citation type="submission" date="2019-01" db="EMBL/GenBank/DDBJ databases">
        <title>Ktedonosporobacter rubrisoli SCAWS-G2.</title>
        <authorList>
            <person name="Huang Y."/>
            <person name="Yan B."/>
        </authorList>
    </citation>
    <scope>NUCLEOTIDE SEQUENCE [LARGE SCALE GENOMIC DNA]</scope>
    <source>
        <strain evidence="3 4">SCAWS-G2</strain>
    </source>
</reference>
<dbReference type="InterPro" id="IPR015797">
    <property type="entry name" value="NUDIX_hydrolase-like_dom_sf"/>
</dbReference>
<comment type="similarity">
    <text evidence="1">Belongs to the Nudix hydrolase family.</text>
</comment>
<keyword evidence="4" id="KW-1185">Reference proteome</keyword>
<dbReference type="AlphaFoldDB" id="A0A4P6K6K9"/>